<dbReference type="EMBL" id="JAGPNK010000002">
    <property type="protein sequence ID" value="KAH7326258.1"/>
    <property type="molecule type" value="Genomic_DNA"/>
</dbReference>
<dbReference type="Proteomes" id="UP000813444">
    <property type="component" value="Unassembled WGS sequence"/>
</dbReference>
<keyword evidence="3" id="KW-1185">Reference proteome</keyword>
<evidence type="ECO:0008006" key="4">
    <source>
        <dbReference type="Google" id="ProtNLM"/>
    </source>
</evidence>
<proteinExistence type="predicted"/>
<protein>
    <recommendedName>
        <fullName evidence="4">Ricin B lectin domain-containing protein</fullName>
    </recommendedName>
</protein>
<feature type="region of interest" description="Disordered" evidence="1">
    <location>
        <begin position="1"/>
        <end position="27"/>
    </location>
</feature>
<reference evidence="2" key="1">
    <citation type="journal article" date="2021" name="Nat. Commun.">
        <title>Genetic determinants of endophytism in the Arabidopsis root mycobiome.</title>
        <authorList>
            <person name="Mesny F."/>
            <person name="Miyauchi S."/>
            <person name="Thiergart T."/>
            <person name="Pickel B."/>
            <person name="Atanasova L."/>
            <person name="Karlsson M."/>
            <person name="Huettel B."/>
            <person name="Barry K.W."/>
            <person name="Haridas S."/>
            <person name="Chen C."/>
            <person name="Bauer D."/>
            <person name="Andreopoulos W."/>
            <person name="Pangilinan J."/>
            <person name="LaButti K."/>
            <person name="Riley R."/>
            <person name="Lipzen A."/>
            <person name="Clum A."/>
            <person name="Drula E."/>
            <person name="Henrissat B."/>
            <person name="Kohler A."/>
            <person name="Grigoriev I.V."/>
            <person name="Martin F.M."/>
            <person name="Hacquard S."/>
        </authorList>
    </citation>
    <scope>NUCLEOTIDE SEQUENCE</scope>
    <source>
        <strain evidence="2">MPI-CAGE-CH-0235</strain>
    </source>
</reference>
<name>A0A8K0SW27_9HYPO</name>
<feature type="compositionally biased region" description="Polar residues" evidence="1">
    <location>
        <begin position="10"/>
        <end position="25"/>
    </location>
</feature>
<sequence>MAKFEELGSATETSTAGITQMTPDTEGTVIDGDSWDGLVYAVPWPSNSYIILEHRTKRAITLRNGQLYLQDIREDPGANNRWQCVEKQGYFGFCNLKSFVYIGHNGSENRAVATAKAHENWEQITPRQHPKGGYQLLFPYYQHTLRMLSVAEDGETLIRTNHGDARWDFVKTELPTNELRRA</sequence>
<dbReference type="PANTHER" id="PTHR39697">
    <property type="entry name" value="RICIN B LECTIN DOMAIN-CONTAINING PROTEIN-RELATED"/>
    <property type="match status" value="1"/>
</dbReference>
<evidence type="ECO:0000256" key="1">
    <source>
        <dbReference type="SAM" id="MobiDB-lite"/>
    </source>
</evidence>
<gene>
    <name evidence="2" type="ORF">B0I35DRAFT_422270</name>
</gene>
<comment type="caution">
    <text evidence="2">The sequence shown here is derived from an EMBL/GenBank/DDBJ whole genome shotgun (WGS) entry which is preliminary data.</text>
</comment>
<dbReference type="PANTHER" id="PTHR39697:SF1">
    <property type="entry name" value="RICIN B LECTIN DOMAIN-CONTAINING PROTEIN"/>
    <property type="match status" value="1"/>
</dbReference>
<dbReference type="AlphaFoldDB" id="A0A8K0SW27"/>
<accession>A0A8K0SW27</accession>
<dbReference type="OrthoDB" id="5289641at2759"/>
<evidence type="ECO:0000313" key="2">
    <source>
        <dbReference type="EMBL" id="KAH7326258.1"/>
    </source>
</evidence>
<organism evidence="2 3">
    <name type="scientific">Stachybotrys elegans</name>
    <dbReference type="NCBI Taxonomy" id="80388"/>
    <lineage>
        <taxon>Eukaryota</taxon>
        <taxon>Fungi</taxon>
        <taxon>Dikarya</taxon>
        <taxon>Ascomycota</taxon>
        <taxon>Pezizomycotina</taxon>
        <taxon>Sordariomycetes</taxon>
        <taxon>Hypocreomycetidae</taxon>
        <taxon>Hypocreales</taxon>
        <taxon>Stachybotryaceae</taxon>
        <taxon>Stachybotrys</taxon>
    </lineage>
</organism>
<evidence type="ECO:0000313" key="3">
    <source>
        <dbReference type="Proteomes" id="UP000813444"/>
    </source>
</evidence>